<dbReference type="EMBL" id="GEDG01027986">
    <property type="protein sequence ID" value="JAP13475.1"/>
    <property type="molecule type" value="Transcribed_RNA"/>
</dbReference>
<protein>
    <submittedName>
        <fullName evidence="1">Putative ovule protein</fullName>
    </submittedName>
</protein>
<dbReference type="AlphaFoldDB" id="A0A0V0GZV9"/>
<accession>A0A0V0GZV9</accession>
<name>A0A0V0GZV9_SOLCH</name>
<organism evidence="1">
    <name type="scientific">Solanum chacoense</name>
    <name type="common">Chaco potato</name>
    <dbReference type="NCBI Taxonomy" id="4108"/>
    <lineage>
        <taxon>Eukaryota</taxon>
        <taxon>Viridiplantae</taxon>
        <taxon>Streptophyta</taxon>
        <taxon>Embryophyta</taxon>
        <taxon>Tracheophyta</taxon>
        <taxon>Spermatophyta</taxon>
        <taxon>Magnoliopsida</taxon>
        <taxon>eudicotyledons</taxon>
        <taxon>Gunneridae</taxon>
        <taxon>Pentapetalae</taxon>
        <taxon>asterids</taxon>
        <taxon>lamiids</taxon>
        <taxon>Solanales</taxon>
        <taxon>Solanaceae</taxon>
        <taxon>Solanoideae</taxon>
        <taxon>Solaneae</taxon>
        <taxon>Solanum</taxon>
    </lineage>
</organism>
<proteinExistence type="predicted"/>
<reference evidence="1" key="1">
    <citation type="submission" date="2015-12" db="EMBL/GenBank/DDBJ databases">
        <title>Gene expression during late stages of embryo sac development: a critical building block for successful pollen-pistil interactions.</title>
        <authorList>
            <person name="Liu Y."/>
            <person name="Joly V."/>
            <person name="Sabar M."/>
            <person name="Matton D.P."/>
        </authorList>
    </citation>
    <scope>NUCLEOTIDE SEQUENCE</scope>
</reference>
<sequence>MPRSSCCAFKLECITEAVTRVFTGSYNLSCLSAMGIFSLSRGLYVQLEINGSWRDPLVLENL</sequence>
<evidence type="ECO:0000313" key="1">
    <source>
        <dbReference type="EMBL" id="JAP13475.1"/>
    </source>
</evidence>